<evidence type="ECO:0000313" key="2">
    <source>
        <dbReference type="Proteomes" id="UP000789366"/>
    </source>
</evidence>
<reference evidence="1" key="1">
    <citation type="submission" date="2021-06" db="EMBL/GenBank/DDBJ databases">
        <authorList>
            <person name="Kallberg Y."/>
            <person name="Tangrot J."/>
            <person name="Rosling A."/>
        </authorList>
    </citation>
    <scope>NUCLEOTIDE SEQUENCE</scope>
    <source>
        <strain evidence="1">28 12/20/2015</strain>
    </source>
</reference>
<protein>
    <submittedName>
        <fullName evidence="1">6881_t:CDS:1</fullName>
    </submittedName>
</protein>
<accession>A0ACA9KW96</accession>
<feature type="non-terminal residue" evidence="1">
    <location>
        <position position="1"/>
    </location>
</feature>
<name>A0ACA9KW96_9GLOM</name>
<dbReference type="Proteomes" id="UP000789366">
    <property type="component" value="Unassembled WGS sequence"/>
</dbReference>
<keyword evidence="2" id="KW-1185">Reference proteome</keyword>
<organism evidence="1 2">
    <name type="scientific">Cetraspora pellucida</name>
    <dbReference type="NCBI Taxonomy" id="1433469"/>
    <lineage>
        <taxon>Eukaryota</taxon>
        <taxon>Fungi</taxon>
        <taxon>Fungi incertae sedis</taxon>
        <taxon>Mucoromycota</taxon>
        <taxon>Glomeromycotina</taxon>
        <taxon>Glomeromycetes</taxon>
        <taxon>Diversisporales</taxon>
        <taxon>Gigasporaceae</taxon>
        <taxon>Cetraspora</taxon>
    </lineage>
</organism>
<comment type="caution">
    <text evidence="1">The sequence shown here is derived from an EMBL/GenBank/DDBJ whole genome shotgun (WGS) entry which is preliminary data.</text>
</comment>
<proteinExistence type="predicted"/>
<gene>
    <name evidence="1" type="ORF">SPELUC_LOCUS2647</name>
</gene>
<dbReference type="EMBL" id="CAJVPW010001828">
    <property type="protein sequence ID" value="CAG8493028.1"/>
    <property type="molecule type" value="Genomic_DNA"/>
</dbReference>
<evidence type="ECO:0000313" key="1">
    <source>
        <dbReference type="EMBL" id="CAG8493028.1"/>
    </source>
</evidence>
<sequence length="201" mass="24203">YAQNFQHQIAQIFVKYPNIKTKSESYLELRNKYKNDTFSNNKNFSNNKLKDVNDKFYGVIKELEDEEIPKFIVICSYQDIIVFYNSLINDVQNDKFFNFKGLTEYQFISDQKQKFEKLFQSVSLNLLDNVSNYIENVRNKYKSDLYLLSRCELDKFKEVTEKHKDILDKLDNETEESFKEVSKYQDYIYICQIHMAQLNNE</sequence>